<proteinExistence type="inferred from homology"/>
<evidence type="ECO:0000256" key="5">
    <source>
        <dbReference type="ARBA" id="ARBA00022691"/>
    </source>
</evidence>
<dbReference type="PANTHER" id="PTHR23417">
    <property type="entry name" value="3-DEOXY-D-MANNO-OCTULOSONIC-ACID TRANSFERASE/TRNA GUANINE-N 7 - -METHYLTRANSFERASE"/>
    <property type="match status" value="1"/>
</dbReference>
<evidence type="ECO:0000256" key="2">
    <source>
        <dbReference type="ARBA" id="ARBA00011977"/>
    </source>
</evidence>
<protein>
    <recommendedName>
        <fullName evidence="2">tRNA (guanine(46)-N(7))-methyltransferase</fullName>
        <ecNumber evidence="2">2.1.1.33</ecNumber>
    </recommendedName>
</protein>
<accession>A0A6J6MJT6</accession>
<evidence type="ECO:0000256" key="3">
    <source>
        <dbReference type="ARBA" id="ARBA00022603"/>
    </source>
</evidence>
<dbReference type="Pfam" id="PF02390">
    <property type="entry name" value="Methyltransf_4"/>
    <property type="match status" value="1"/>
</dbReference>
<evidence type="ECO:0000313" key="7">
    <source>
        <dbReference type="EMBL" id="CAB4674076.1"/>
    </source>
</evidence>
<evidence type="ECO:0000256" key="1">
    <source>
        <dbReference type="ARBA" id="ARBA00000142"/>
    </source>
</evidence>
<dbReference type="NCBIfam" id="TIGR00091">
    <property type="entry name" value="tRNA (guanosine(46)-N7)-methyltransferase TrmB"/>
    <property type="match status" value="1"/>
</dbReference>
<dbReference type="PROSITE" id="PS51625">
    <property type="entry name" value="SAM_MT_TRMB"/>
    <property type="match status" value="1"/>
</dbReference>
<dbReference type="Gene3D" id="3.40.50.150">
    <property type="entry name" value="Vaccinia Virus protein VP39"/>
    <property type="match status" value="1"/>
</dbReference>
<keyword evidence="5" id="KW-0949">S-adenosyl-L-methionine</keyword>
<dbReference type="PANTHER" id="PTHR23417:SF14">
    <property type="entry name" value="PENTACOTRIPEPTIDE-REPEAT REGION OF PRORP DOMAIN-CONTAINING PROTEIN"/>
    <property type="match status" value="1"/>
</dbReference>
<keyword evidence="3" id="KW-0489">Methyltransferase</keyword>
<dbReference type="SUPFAM" id="SSF53335">
    <property type="entry name" value="S-adenosyl-L-methionine-dependent methyltransferases"/>
    <property type="match status" value="1"/>
</dbReference>
<keyword evidence="4" id="KW-0808">Transferase</keyword>
<dbReference type="InterPro" id="IPR003358">
    <property type="entry name" value="tRNA_(Gua-N-7)_MeTrfase_Trmb"/>
</dbReference>
<comment type="catalytic activity">
    <reaction evidence="1">
        <text>guanosine(46) in tRNA + S-adenosyl-L-methionine = N(7)-methylguanosine(46) in tRNA + S-adenosyl-L-homocysteine</text>
        <dbReference type="Rhea" id="RHEA:42708"/>
        <dbReference type="Rhea" id="RHEA-COMP:10188"/>
        <dbReference type="Rhea" id="RHEA-COMP:10189"/>
        <dbReference type="ChEBI" id="CHEBI:57856"/>
        <dbReference type="ChEBI" id="CHEBI:59789"/>
        <dbReference type="ChEBI" id="CHEBI:74269"/>
        <dbReference type="ChEBI" id="CHEBI:74480"/>
        <dbReference type="EC" id="2.1.1.33"/>
    </reaction>
</comment>
<dbReference type="InterPro" id="IPR055361">
    <property type="entry name" value="tRNA_methyltr_TrmB_bact"/>
</dbReference>
<name>A0A6J6MJT6_9ZZZZ</name>
<dbReference type="EMBL" id="CAEZWY010000076">
    <property type="protein sequence ID" value="CAB4674076.1"/>
    <property type="molecule type" value="Genomic_DNA"/>
</dbReference>
<dbReference type="GO" id="GO:0043527">
    <property type="term" value="C:tRNA methyltransferase complex"/>
    <property type="evidence" value="ECO:0007669"/>
    <property type="project" value="TreeGrafter"/>
</dbReference>
<gene>
    <name evidence="7" type="ORF">UFOPK2312_00739</name>
</gene>
<dbReference type="CDD" id="cd02440">
    <property type="entry name" value="AdoMet_MTases"/>
    <property type="match status" value="1"/>
</dbReference>
<evidence type="ECO:0000256" key="6">
    <source>
        <dbReference type="ARBA" id="ARBA00022694"/>
    </source>
</evidence>
<dbReference type="EC" id="2.1.1.33" evidence="2"/>
<reference evidence="7" key="1">
    <citation type="submission" date="2020-05" db="EMBL/GenBank/DDBJ databases">
        <authorList>
            <person name="Chiriac C."/>
            <person name="Salcher M."/>
            <person name="Ghai R."/>
            <person name="Kavagutti S V."/>
        </authorList>
    </citation>
    <scope>NUCLEOTIDE SEQUENCE</scope>
</reference>
<dbReference type="GO" id="GO:0008176">
    <property type="term" value="F:tRNA (guanine(46)-N7)-methyltransferase activity"/>
    <property type="evidence" value="ECO:0007669"/>
    <property type="project" value="UniProtKB-EC"/>
</dbReference>
<dbReference type="AlphaFoldDB" id="A0A6J6MJT6"/>
<dbReference type="HAMAP" id="MF_01057">
    <property type="entry name" value="tRNA_methyltr_TrmB"/>
    <property type="match status" value="1"/>
</dbReference>
<sequence length="204" mass="23011">MTDAQAEAITKYSDKFCLLPENPITPHELFPNSKEIIVEVGSGMGEATALIAEQFPDTGFIAIEVHTPGIGALLIKIAEGELSNLRLLEDDATVALRDSIPDHSINAFHIFFPDPWSKVRQRKRRIIQEPFLDILANKLKPNGRVHIATDWQDYANYIKKVFLVHSAFEGGIVERPDWRPLTKFEGKGLRKDHSVTDFTYTLKS</sequence>
<organism evidence="7">
    <name type="scientific">freshwater metagenome</name>
    <dbReference type="NCBI Taxonomy" id="449393"/>
    <lineage>
        <taxon>unclassified sequences</taxon>
        <taxon>metagenomes</taxon>
        <taxon>ecological metagenomes</taxon>
    </lineage>
</organism>
<keyword evidence="6" id="KW-0819">tRNA processing</keyword>
<dbReference type="InterPro" id="IPR029063">
    <property type="entry name" value="SAM-dependent_MTases_sf"/>
</dbReference>
<evidence type="ECO:0000256" key="4">
    <source>
        <dbReference type="ARBA" id="ARBA00022679"/>
    </source>
</evidence>